<feature type="transmembrane region" description="Helical" evidence="1">
    <location>
        <begin position="25"/>
        <end position="44"/>
    </location>
</feature>
<keyword evidence="1" id="KW-0812">Transmembrane</keyword>
<keyword evidence="1" id="KW-0472">Membrane</keyword>
<dbReference type="EMBL" id="DRBS01000103">
    <property type="protein sequence ID" value="HDD43752.1"/>
    <property type="molecule type" value="Genomic_DNA"/>
</dbReference>
<feature type="transmembrane region" description="Helical" evidence="1">
    <location>
        <begin position="204"/>
        <end position="222"/>
    </location>
</feature>
<evidence type="ECO:0000256" key="1">
    <source>
        <dbReference type="SAM" id="Phobius"/>
    </source>
</evidence>
<protein>
    <submittedName>
        <fullName evidence="2">Uncharacterized protein</fullName>
    </submittedName>
</protein>
<name>A0A7C0Y9B9_DESA2</name>
<proteinExistence type="predicted"/>
<feature type="transmembrane region" description="Helical" evidence="1">
    <location>
        <begin position="56"/>
        <end position="83"/>
    </location>
</feature>
<dbReference type="AlphaFoldDB" id="A0A7C0Y9B9"/>
<reference evidence="2" key="1">
    <citation type="journal article" date="2020" name="mSystems">
        <title>Genome- and Community-Level Interaction Insights into Carbon Utilization and Element Cycling Functions of Hydrothermarchaeota in Hydrothermal Sediment.</title>
        <authorList>
            <person name="Zhou Z."/>
            <person name="Liu Y."/>
            <person name="Xu W."/>
            <person name="Pan J."/>
            <person name="Luo Z.H."/>
            <person name="Li M."/>
        </authorList>
    </citation>
    <scope>NUCLEOTIDE SEQUENCE [LARGE SCALE GENOMIC DNA]</scope>
    <source>
        <strain evidence="2">HyVt-233</strain>
    </source>
</reference>
<feature type="transmembrane region" description="Helical" evidence="1">
    <location>
        <begin position="234"/>
        <end position="253"/>
    </location>
</feature>
<gene>
    <name evidence="2" type="ORF">ENG63_02680</name>
</gene>
<feature type="transmembrane region" description="Helical" evidence="1">
    <location>
        <begin position="172"/>
        <end position="192"/>
    </location>
</feature>
<keyword evidence="1" id="KW-1133">Transmembrane helix</keyword>
<organism evidence="2">
    <name type="scientific">Desulfofervidus auxilii</name>
    <dbReference type="NCBI Taxonomy" id="1621989"/>
    <lineage>
        <taxon>Bacteria</taxon>
        <taxon>Pseudomonadati</taxon>
        <taxon>Thermodesulfobacteriota</taxon>
        <taxon>Candidatus Desulfofervidia</taxon>
        <taxon>Candidatus Desulfofervidales</taxon>
        <taxon>Candidatus Desulfofervidaceae</taxon>
        <taxon>Candidatus Desulfofervidus</taxon>
    </lineage>
</organism>
<dbReference type="Proteomes" id="UP000886289">
    <property type="component" value="Unassembled WGS sequence"/>
</dbReference>
<evidence type="ECO:0000313" key="2">
    <source>
        <dbReference type="EMBL" id="HDD43752.1"/>
    </source>
</evidence>
<accession>A0A7C0Y9B9</accession>
<feature type="transmembrane region" description="Helical" evidence="1">
    <location>
        <begin position="138"/>
        <end position="160"/>
    </location>
</feature>
<comment type="caution">
    <text evidence="2">The sequence shown here is derived from an EMBL/GenBank/DDBJ whole genome shotgun (WGS) entry which is preliminary data.</text>
</comment>
<sequence length="393" mass="44851">MDEWGQEYTNYSHGWFRAFMVEPQCSLSLSIVLLLIIIANKYSFLPKSRSIAGLQAFLLGINLAVDAFIGLVFGVAYAIAVIYELFFAKKAKQCFISLCTMILIGGFILLCLFILQIFEFGKSYLTIQPYKKMIMLSIPYFIIDYGPMFIFGVLGIIYVVSRKISSQSSVRFLTVLLVISLFFMFFVNIEGIGSTQMIRKAGKIFRIPLLIFSGVFLSNVLLKPNIVSKRNAAVVSILTLIALPTPFIDVYTINNTKGVAKEYFVSSAEMEAYQWIKENTKKNAIVQDLPGALTPLAAFVERRTVLGDWEHARCYGIGVQRVSERHKEIYRELFGGKSIDKKVKIIKKYNIRYIVINRKTVKKFPNVIKKFDKFPQYFSKVYCQAGVTIYKCW</sequence>
<feature type="transmembrane region" description="Helical" evidence="1">
    <location>
        <begin position="95"/>
        <end position="118"/>
    </location>
</feature>